<evidence type="ECO:0008006" key="6">
    <source>
        <dbReference type="Google" id="ProtNLM"/>
    </source>
</evidence>
<proteinExistence type="predicted"/>
<dbReference type="GO" id="GO:0003824">
    <property type="term" value="F:catalytic activity"/>
    <property type="evidence" value="ECO:0007669"/>
    <property type="project" value="InterPro"/>
</dbReference>
<accession>A0A8J2RQ27</accession>
<dbReference type="GO" id="GO:0071897">
    <property type="term" value="P:DNA biosynthetic process"/>
    <property type="evidence" value="ECO:0007669"/>
    <property type="project" value="UniProtKB-ARBA"/>
</dbReference>
<organism evidence="4 5">
    <name type="scientific">Daphnia galeata</name>
    <dbReference type="NCBI Taxonomy" id="27404"/>
    <lineage>
        <taxon>Eukaryota</taxon>
        <taxon>Metazoa</taxon>
        <taxon>Ecdysozoa</taxon>
        <taxon>Arthropoda</taxon>
        <taxon>Crustacea</taxon>
        <taxon>Branchiopoda</taxon>
        <taxon>Diplostraca</taxon>
        <taxon>Cladocera</taxon>
        <taxon>Anomopoda</taxon>
        <taxon>Daphniidae</taxon>
        <taxon>Daphnia</taxon>
    </lineage>
</organism>
<dbReference type="CDD" id="cd01650">
    <property type="entry name" value="RT_nLTR_like"/>
    <property type="match status" value="1"/>
</dbReference>
<sequence>MSPAVLRYTREEILACRPRLKGELSVEPDPNLVACDIVRSCLMNSSSKKVFSPTITTEPKLFLLNAQSLKSKSEVVTELLGSRRPDLLCVTESWLTPLNGDHLIASICPPGYSGLHESRSIKKGGGVAVIFRSSLAIQRVFEIPACDSFEFLNLSIMYRPRRVRLLVVYRPFASSTTGFMTEFQAVLEILSTLPEKVIIVGDFNIHVDIPSDKLAVTFLELIETFGFSQLVKTSTHSKKKKATDQGHTLDLVLARQLDDEFVRSVQVGDFVSDHRLVSCAMQALSPGWPVCEVQTRPLKSIDPDAFLADIRELPLLVSPSDSLDGLVQQYKDGLRSVLDKHAPLRLKKVVLRPTVPWWSIEINREKRKVRRAERVWRKRKLAVFFEIYINRLAEFSTLLQRIKTEFFRGKVAELKGNRQALHQLIEGSLDGKRRSPVLPSQLDSKSLSAEFSNFFSSKFVSARTNTDISLEEIPPATGPVNRQDHKPFSFLGSFPAALKHALVKPLLKKADMDKEVFANYRSVSNTPFLSKLIERAVAWQLLDQVNDILPERQSAYRPNFSTETSLLCLFDDLLRAADDSDGTALLFLDLSAAFDTIDHRVLLDRLSGSGIRGAALGWFGSYLSDRSQSVIVDGVASDPMVLECGVPQGSVLGPLLFLVYVAALPDETHINGVVVDQFSDDTQARARFSFWISSNHADCSSTPSPFSVRRGHGSTRGRRNTGRGRRPRRSSTYFPSQADATAALSSWAVVADKWFTTNRVKCNIGKTIMMFAAPNQSCVKPMSLQVGASSLLPSPECRHLGVVIDTQLTLASHIRAVCKSARYHLWRISKMRRYLDIDSAKCLVHSLVLSRLDYANSLFSGLPEKLLDCLQAVQNAAARLICGGNRRDSARPLLKRLHWLPIRERVTFKLSTIVFRSLCGAAPAYLVQRLKKHIPGRDGLRNCSVAAPMLEIPRSRKARCGDRAFSVAAARTWNFLPECVRASPTLGEFKTKLKTHLCSLVFAVIS</sequence>
<comment type="caution">
    <text evidence="4">The sequence shown here is derived from an EMBL/GenBank/DDBJ whole genome shotgun (WGS) entry which is preliminary data.</text>
</comment>
<dbReference type="OrthoDB" id="6369804at2759"/>
<dbReference type="SUPFAM" id="SSF56672">
    <property type="entry name" value="DNA/RNA polymerases"/>
    <property type="match status" value="1"/>
</dbReference>
<dbReference type="SUPFAM" id="SSF56219">
    <property type="entry name" value="DNase I-like"/>
    <property type="match status" value="1"/>
</dbReference>
<dbReference type="InterPro" id="IPR005135">
    <property type="entry name" value="Endo/exonuclease/phosphatase"/>
</dbReference>
<reference evidence="4" key="1">
    <citation type="submission" date="2021-11" db="EMBL/GenBank/DDBJ databases">
        <authorList>
            <person name="Schell T."/>
        </authorList>
    </citation>
    <scope>NUCLEOTIDE SEQUENCE</scope>
    <source>
        <strain evidence="4">M5</strain>
    </source>
</reference>
<dbReference type="PANTHER" id="PTHR46670:SF3">
    <property type="entry name" value="ENDONUCLEASE_EXONUCLEASE_PHOSPHATASE DOMAIN-CONTAINING PROTEIN"/>
    <property type="match status" value="1"/>
</dbReference>
<evidence type="ECO:0000259" key="3">
    <source>
        <dbReference type="Pfam" id="PF03372"/>
    </source>
</evidence>
<dbReference type="PANTHER" id="PTHR46670">
    <property type="entry name" value="ENDO/EXONUCLEASE/PHOSPHATASE DOMAIN-CONTAINING PROTEIN"/>
    <property type="match status" value="1"/>
</dbReference>
<name>A0A8J2RQ27_9CRUS</name>
<feature type="domain" description="Endonuclease/exonuclease/phosphatase" evidence="3">
    <location>
        <begin position="66"/>
        <end position="274"/>
    </location>
</feature>
<evidence type="ECO:0000259" key="2">
    <source>
        <dbReference type="Pfam" id="PF00078"/>
    </source>
</evidence>
<evidence type="ECO:0000313" key="4">
    <source>
        <dbReference type="EMBL" id="CAH0104303.1"/>
    </source>
</evidence>
<dbReference type="InterPro" id="IPR043502">
    <property type="entry name" value="DNA/RNA_pol_sf"/>
</dbReference>
<dbReference type="Proteomes" id="UP000789390">
    <property type="component" value="Unassembled WGS sequence"/>
</dbReference>
<dbReference type="AlphaFoldDB" id="A0A8J2RQ27"/>
<dbReference type="InterPro" id="IPR036691">
    <property type="entry name" value="Endo/exonu/phosph_ase_sf"/>
</dbReference>
<protein>
    <recommendedName>
        <fullName evidence="6">Reverse transcriptase domain-containing protein</fullName>
    </recommendedName>
</protein>
<feature type="domain" description="Reverse transcriptase" evidence="2">
    <location>
        <begin position="517"/>
        <end position="682"/>
    </location>
</feature>
<dbReference type="Gene3D" id="3.60.10.10">
    <property type="entry name" value="Endonuclease/exonuclease/phosphatase"/>
    <property type="match status" value="1"/>
</dbReference>
<dbReference type="Pfam" id="PF00078">
    <property type="entry name" value="RVT_1"/>
    <property type="match status" value="1"/>
</dbReference>
<dbReference type="EMBL" id="CAKKLH010000135">
    <property type="protein sequence ID" value="CAH0104303.1"/>
    <property type="molecule type" value="Genomic_DNA"/>
</dbReference>
<gene>
    <name evidence="4" type="ORF">DGAL_LOCUS7070</name>
</gene>
<evidence type="ECO:0000256" key="1">
    <source>
        <dbReference type="SAM" id="MobiDB-lite"/>
    </source>
</evidence>
<dbReference type="InterPro" id="IPR000477">
    <property type="entry name" value="RT_dom"/>
</dbReference>
<dbReference type="Pfam" id="PF03372">
    <property type="entry name" value="Exo_endo_phos"/>
    <property type="match status" value="1"/>
</dbReference>
<evidence type="ECO:0000313" key="5">
    <source>
        <dbReference type="Proteomes" id="UP000789390"/>
    </source>
</evidence>
<keyword evidence="5" id="KW-1185">Reference proteome</keyword>
<feature type="compositionally biased region" description="Basic residues" evidence="1">
    <location>
        <begin position="709"/>
        <end position="729"/>
    </location>
</feature>
<feature type="region of interest" description="Disordered" evidence="1">
    <location>
        <begin position="698"/>
        <end position="733"/>
    </location>
</feature>